<keyword evidence="1" id="KW-0472">Membrane</keyword>
<dbReference type="InterPro" id="IPR052173">
    <property type="entry name" value="Beta-lactam_resp_regulator"/>
</dbReference>
<feature type="transmembrane region" description="Helical" evidence="1">
    <location>
        <begin position="6"/>
        <end position="22"/>
    </location>
</feature>
<dbReference type="PANTHER" id="PTHR34978">
    <property type="entry name" value="POSSIBLE SENSOR-TRANSDUCER PROTEIN BLAR"/>
    <property type="match status" value="1"/>
</dbReference>
<dbReference type="EMBL" id="VCNI01000002">
    <property type="protein sequence ID" value="TMU54508.1"/>
    <property type="molecule type" value="Genomic_DNA"/>
</dbReference>
<dbReference type="PANTHER" id="PTHR34978:SF3">
    <property type="entry name" value="SLR0241 PROTEIN"/>
    <property type="match status" value="1"/>
</dbReference>
<evidence type="ECO:0000313" key="3">
    <source>
        <dbReference type="EMBL" id="TMU54508.1"/>
    </source>
</evidence>
<protein>
    <recommendedName>
        <fullName evidence="2">Peptidase M56 domain-containing protein</fullName>
    </recommendedName>
</protein>
<evidence type="ECO:0000256" key="1">
    <source>
        <dbReference type="SAM" id="Phobius"/>
    </source>
</evidence>
<dbReference type="Pfam" id="PF05569">
    <property type="entry name" value="Peptidase_M56"/>
    <property type="match status" value="1"/>
</dbReference>
<gene>
    <name evidence="3" type="ORF">FGG15_09820</name>
</gene>
<feature type="domain" description="Peptidase M56" evidence="2">
    <location>
        <begin position="152"/>
        <end position="258"/>
    </location>
</feature>
<dbReference type="Proteomes" id="UP000751614">
    <property type="component" value="Unassembled WGS sequence"/>
</dbReference>
<keyword evidence="1" id="KW-0812">Transmembrane</keyword>
<organism evidence="3 4">
    <name type="scientific">Flagellimonas algicola</name>
    <dbReference type="NCBI Taxonomy" id="2583815"/>
    <lineage>
        <taxon>Bacteria</taxon>
        <taxon>Pseudomonadati</taxon>
        <taxon>Bacteroidota</taxon>
        <taxon>Flavobacteriia</taxon>
        <taxon>Flavobacteriales</taxon>
        <taxon>Flavobacteriaceae</taxon>
        <taxon>Flagellimonas</taxon>
    </lineage>
</organism>
<feature type="transmembrane region" description="Helical" evidence="1">
    <location>
        <begin position="87"/>
        <end position="107"/>
    </location>
</feature>
<feature type="transmembrane region" description="Helical" evidence="1">
    <location>
        <begin position="34"/>
        <end position="55"/>
    </location>
</feature>
<name>A0ABY2WI42_9FLAO</name>
<comment type="caution">
    <text evidence="3">The sequence shown here is derived from an EMBL/GenBank/DDBJ whole genome shotgun (WGS) entry which is preliminary data.</text>
</comment>
<sequence>MLIYILKSSACLVVLFLFYKLFLEKESIHTFKRFYLLGALVLSLIIPLLVFVEYIDAPITQEMDTLPLFNTGEVLETPNTLSPTFDLIAIAWSIYGLGLLLFGLKFIQNFVQITNRIRKNQKRKFPHCTHVLLQEQMPPHTFFRFIFLNKYKLENNEIPHEVLVHEETHVTQKHSWDIIFIELLQVALWFNPLILLCKKAIKLNHEFLADQAVLSQNEDITGYQNILLAFSTPHKSKQNQPALSNAIHYSSIKKRLTVMKSITSKKSMIIRNLLLLPIAALLLISFSTRKTIVKTQHEQVIQSKTAPIKIRVNEKQEILIEGKLVSLEKLSTEINRLANANDSSNQLNPQVELEVEGNLGIALLTSIKKQLVKTDASLTLVTADSIKMTGENLEETFKGIQFTARDTLQITLDEGKTVLGTSTPPTDDVKEVQSIKSTHGVKAATPLSSAKQISKVPTPIKTSDTTEISGSAEWPRVPMIAYRIDNGPISRELKKLVDSYSKKRRSYYDGVIRFVEHKQGNKEQIMHEYNEIMGLYESYRKLAKEEGVFAWPEPSMAPMVWDRLPPHSQHLIDHVIGLAEKNAVYFYNDIEISTDKAIQLLRNNHELRIKSMLEKNNITEVKMYSLN</sequence>
<evidence type="ECO:0000313" key="4">
    <source>
        <dbReference type="Proteomes" id="UP000751614"/>
    </source>
</evidence>
<dbReference type="InterPro" id="IPR008756">
    <property type="entry name" value="Peptidase_M56"/>
</dbReference>
<keyword evidence="4" id="KW-1185">Reference proteome</keyword>
<accession>A0ABY2WI42</accession>
<reference evidence="3 4" key="1">
    <citation type="submission" date="2019-05" db="EMBL/GenBank/DDBJ databases">
        <title>Flagellimonas sp. AsT0115, sp. nov., isolated from a marine red algae, Asparagopsis taxiformis.</title>
        <authorList>
            <person name="Kim J."/>
            <person name="Jeong S.E."/>
            <person name="Jeon C.O."/>
        </authorList>
    </citation>
    <scope>NUCLEOTIDE SEQUENCE [LARGE SCALE GENOMIC DNA]</scope>
    <source>
        <strain evidence="3 4">AsT0115</strain>
    </source>
</reference>
<evidence type="ECO:0000259" key="2">
    <source>
        <dbReference type="Pfam" id="PF05569"/>
    </source>
</evidence>
<dbReference type="RefSeq" id="WP_138835753.1">
    <property type="nucleotide sequence ID" value="NZ_VCNI01000002.1"/>
</dbReference>
<proteinExistence type="predicted"/>
<keyword evidence="1" id="KW-1133">Transmembrane helix</keyword>
<feature type="transmembrane region" description="Helical" evidence="1">
    <location>
        <begin position="269"/>
        <end position="287"/>
    </location>
</feature>